<evidence type="ECO:0000259" key="11">
    <source>
        <dbReference type="PROSITE" id="PS50011"/>
    </source>
</evidence>
<dbReference type="GO" id="GO:0004674">
    <property type="term" value="F:protein serine/threonine kinase activity"/>
    <property type="evidence" value="ECO:0007669"/>
    <property type="project" value="UniProtKB-KW"/>
</dbReference>
<evidence type="ECO:0000256" key="8">
    <source>
        <dbReference type="ARBA" id="ARBA00048679"/>
    </source>
</evidence>
<feature type="binding site" evidence="9">
    <location>
        <position position="39"/>
    </location>
    <ligand>
        <name>ATP</name>
        <dbReference type="ChEBI" id="CHEBI:30616"/>
    </ligand>
</feature>
<keyword evidence="13" id="KW-1185">Reference proteome</keyword>
<feature type="region of interest" description="Disordered" evidence="10">
    <location>
        <begin position="759"/>
        <end position="781"/>
    </location>
</feature>
<evidence type="ECO:0000256" key="1">
    <source>
        <dbReference type="ARBA" id="ARBA00012513"/>
    </source>
</evidence>
<dbReference type="EMBL" id="KZ819295">
    <property type="protein sequence ID" value="PWN97439.1"/>
    <property type="molecule type" value="Genomic_DNA"/>
</dbReference>
<gene>
    <name evidence="12" type="ORF">FA09DRAFT_54294</name>
</gene>
<feature type="compositionally biased region" description="Basic and acidic residues" evidence="10">
    <location>
        <begin position="315"/>
        <end position="324"/>
    </location>
</feature>
<keyword evidence="6 9" id="KW-0067">ATP-binding</keyword>
<evidence type="ECO:0000313" key="12">
    <source>
        <dbReference type="EMBL" id="PWN97439.1"/>
    </source>
</evidence>
<feature type="region of interest" description="Disordered" evidence="10">
    <location>
        <begin position="462"/>
        <end position="563"/>
    </location>
</feature>
<evidence type="ECO:0000256" key="3">
    <source>
        <dbReference type="ARBA" id="ARBA00022679"/>
    </source>
</evidence>
<feature type="compositionally biased region" description="Basic and acidic residues" evidence="10">
    <location>
        <begin position="499"/>
        <end position="509"/>
    </location>
</feature>
<evidence type="ECO:0000256" key="5">
    <source>
        <dbReference type="ARBA" id="ARBA00022777"/>
    </source>
</evidence>
<dbReference type="OrthoDB" id="10250725at2759"/>
<dbReference type="InterPro" id="IPR008271">
    <property type="entry name" value="Ser/Thr_kinase_AS"/>
</dbReference>
<dbReference type="AlphaFoldDB" id="A0A316Z766"/>
<keyword evidence="2" id="KW-0723">Serine/threonine-protein kinase</keyword>
<feature type="region of interest" description="Disordered" evidence="10">
    <location>
        <begin position="793"/>
        <end position="831"/>
    </location>
</feature>
<dbReference type="InterPro" id="IPR051131">
    <property type="entry name" value="NEK_Ser/Thr_kinase_NIMA"/>
</dbReference>
<feature type="region of interest" description="Disordered" evidence="10">
    <location>
        <begin position="610"/>
        <end position="655"/>
    </location>
</feature>
<comment type="catalytic activity">
    <reaction evidence="7">
        <text>L-threonyl-[protein] + ATP = O-phospho-L-threonyl-[protein] + ADP + H(+)</text>
        <dbReference type="Rhea" id="RHEA:46608"/>
        <dbReference type="Rhea" id="RHEA-COMP:11060"/>
        <dbReference type="Rhea" id="RHEA-COMP:11605"/>
        <dbReference type="ChEBI" id="CHEBI:15378"/>
        <dbReference type="ChEBI" id="CHEBI:30013"/>
        <dbReference type="ChEBI" id="CHEBI:30616"/>
        <dbReference type="ChEBI" id="CHEBI:61977"/>
        <dbReference type="ChEBI" id="CHEBI:456216"/>
        <dbReference type="EC" id="2.7.11.1"/>
    </reaction>
</comment>
<dbReference type="PROSITE" id="PS00108">
    <property type="entry name" value="PROTEIN_KINASE_ST"/>
    <property type="match status" value="1"/>
</dbReference>
<evidence type="ECO:0000313" key="13">
    <source>
        <dbReference type="Proteomes" id="UP000245946"/>
    </source>
</evidence>
<evidence type="ECO:0000256" key="4">
    <source>
        <dbReference type="ARBA" id="ARBA00022741"/>
    </source>
</evidence>
<reference evidence="12 13" key="1">
    <citation type="journal article" date="2018" name="Mol. Biol. Evol.">
        <title>Broad Genomic Sampling Reveals a Smut Pathogenic Ancestry of the Fungal Clade Ustilaginomycotina.</title>
        <authorList>
            <person name="Kijpornyongpan T."/>
            <person name="Mondo S.J."/>
            <person name="Barry K."/>
            <person name="Sandor L."/>
            <person name="Lee J."/>
            <person name="Lipzen A."/>
            <person name="Pangilinan J."/>
            <person name="LaButti K."/>
            <person name="Hainaut M."/>
            <person name="Henrissat B."/>
            <person name="Grigoriev I.V."/>
            <person name="Spatafora J.W."/>
            <person name="Aime M.C."/>
        </authorList>
    </citation>
    <scope>NUCLEOTIDE SEQUENCE [LARGE SCALE GENOMIC DNA]</scope>
    <source>
        <strain evidence="12 13">MCA 4186</strain>
    </source>
</reference>
<dbReference type="Proteomes" id="UP000245946">
    <property type="component" value="Unassembled WGS sequence"/>
</dbReference>
<dbReference type="SMART" id="SM00220">
    <property type="entry name" value="S_TKc"/>
    <property type="match status" value="1"/>
</dbReference>
<comment type="catalytic activity">
    <reaction evidence="8">
        <text>L-seryl-[protein] + ATP = O-phospho-L-seryl-[protein] + ADP + H(+)</text>
        <dbReference type="Rhea" id="RHEA:17989"/>
        <dbReference type="Rhea" id="RHEA-COMP:9863"/>
        <dbReference type="Rhea" id="RHEA-COMP:11604"/>
        <dbReference type="ChEBI" id="CHEBI:15378"/>
        <dbReference type="ChEBI" id="CHEBI:29999"/>
        <dbReference type="ChEBI" id="CHEBI:30616"/>
        <dbReference type="ChEBI" id="CHEBI:83421"/>
        <dbReference type="ChEBI" id="CHEBI:456216"/>
        <dbReference type="EC" id="2.7.11.1"/>
    </reaction>
</comment>
<dbReference type="RefSeq" id="XP_025597718.1">
    <property type="nucleotide sequence ID" value="XM_025745710.1"/>
</dbReference>
<dbReference type="PROSITE" id="PS00107">
    <property type="entry name" value="PROTEIN_KINASE_ATP"/>
    <property type="match status" value="1"/>
</dbReference>
<dbReference type="Pfam" id="PF00069">
    <property type="entry name" value="Pkinase"/>
    <property type="match status" value="1"/>
</dbReference>
<feature type="compositionally biased region" description="Polar residues" evidence="10">
    <location>
        <begin position="644"/>
        <end position="655"/>
    </location>
</feature>
<dbReference type="EC" id="2.7.11.1" evidence="1"/>
<feature type="region of interest" description="Disordered" evidence="10">
    <location>
        <begin position="315"/>
        <end position="369"/>
    </location>
</feature>
<dbReference type="Gene3D" id="1.10.510.10">
    <property type="entry name" value="Transferase(Phosphotransferase) domain 1"/>
    <property type="match status" value="1"/>
</dbReference>
<evidence type="ECO:0000256" key="9">
    <source>
        <dbReference type="PROSITE-ProRule" id="PRU10141"/>
    </source>
</evidence>
<evidence type="ECO:0000256" key="7">
    <source>
        <dbReference type="ARBA" id="ARBA00047899"/>
    </source>
</evidence>
<feature type="domain" description="Protein kinase" evidence="11">
    <location>
        <begin position="10"/>
        <end position="281"/>
    </location>
</feature>
<feature type="compositionally biased region" description="Basic and acidic residues" evidence="10">
    <location>
        <begin position="473"/>
        <end position="489"/>
    </location>
</feature>
<dbReference type="GO" id="GO:0005524">
    <property type="term" value="F:ATP binding"/>
    <property type="evidence" value="ECO:0007669"/>
    <property type="project" value="UniProtKB-UniRule"/>
</dbReference>
<dbReference type="PANTHER" id="PTHR44899">
    <property type="entry name" value="CAMK FAMILY PROTEIN KINASE"/>
    <property type="match status" value="1"/>
</dbReference>
<feature type="compositionally biased region" description="Basic and acidic residues" evidence="10">
    <location>
        <begin position="340"/>
        <end position="369"/>
    </location>
</feature>
<dbReference type="InterPro" id="IPR011009">
    <property type="entry name" value="Kinase-like_dom_sf"/>
</dbReference>
<keyword evidence="3" id="KW-0808">Transferase</keyword>
<dbReference type="GeneID" id="37273254"/>
<dbReference type="PROSITE" id="PS50011">
    <property type="entry name" value="PROTEIN_KINASE_DOM"/>
    <property type="match status" value="1"/>
</dbReference>
<dbReference type="Gene3D" id="3.30.200.20">
    <property type="entry name" value="Phosphorylase Kinase, domain 1"/>
    <property type="match status" value="2"/>
</dbReference>
<protein>
    <recommendedName>
        <fullName evidence="1">non-specific serine/threonine protein kinase</fullName>
        <ecNumber evidence="1">2.7.11.1</ecNumber>
    </recommendedName>
</protein>
<feature type="compositionally biased region" description="Acidic residues" evidence="10">
    <location>
        <begin position="510"/>
        <end position="519"/>
    </location>
</feature>
<evidence type="ECO:0000256" key="2">
    <source>
        <dbReference type="ARBA" id="ARBA00022527"/>
    </source>
</evidence>
<dbReference type="InterPro" id="IPR000719">
    <property type="entry name" value="Prot_kinase_dom"/>
</dbReference>
<sequence length="831" mass="88414">MPCSCHAGPDEPLDVIGRGTFGLIRKVRRHADGRIFARKELEFARMSERDRRQIVAEVNILRNLAHDNIVAYVERFVDADAGTLFIIMEYCEGGDLGSVIKRCRKTNTLLPEETVWSYLSQMTLALEACHYKDTPASAGASDSPLHPILHRDLKPENVFLDAESNIKLGDFGLSKQVAAQAFASTYVGTPYYMSPQVASGVPYDCKSDVWALGCIAYELCALAPPFDAANQAELTRKIKLGHVPQLPKGYSEELGDLIRELLSLSPKGRPTTRKLLTHPRVKFAVRTHELATLSRTLTAERQRLRTLATELEERSAEVQAREAAHGQGNGLDAASSSRLGELDAREADVQRREEACGQREAELEETRRDMSERYEAWCAERARIEEEWRRMTEAHMRSAAAAGPSRTDAEERALRRADTSAARVVALPVVRPSMRRISSGGRTAAAAVATTAVGELSVEHIRAGTTGLGTPRATRERQLRQRQREEARRATSSSSGINEHGRSRSRTESEGSEEWVEEAETARATAAAAAAAEATAAATTARRPPVTARRSAGILPSSSSSSTSLAQLAAARQSRRSVVAAATAAARVAGAAPRTWRSADDSDISMRSAGQLSQLPLPGSAPGSSDDDEDKENGAPLLPPSASGLKSKTAASDTDLTRATSHMALAPRPALTTRVTLAGITGEAASASQLPVATYDTQADDDPDLPSPFVRKVTRVPEARLRPSGSAGGSNLLARAAHNYAAVRSAAAAAAAASEAKTDAAAAPAPAAPRPRPSARRQSTLPCVVASALPASGTALSGAPASRIGSSGVRATTSLVPGAAAPRRSFIPAQR</sequence>
<evidence type="ECO:0000256" key="10">
    <source>
        <dbReference type="SAM" id="MobiDB-lite"/>
    </source>
</evidence>
<evidence type="ECO:0000256" key="6">
    <source>
        <dbReference type="ARBA" id="ARBA00022840"/>
    </source>
</evidence>
<proteinExistence type="predicted"/>
<dbReference type="SUPFAM" id="SSF56112">
    <property type="entry name" value="Protein kinase-like (PK-like)"/>
    <property type="match status" value="1"/>
</dbReference>
<dbReference type="CDD" id="cd08217">
    <property type="entry name" value="STKc_Nek2"/>
    <property type="match status" value="1"/>
</dbReference>
<keyword evidence="4 9" id="KW-0547">Nucleotide-binding</keyword>
<dbReference type="PANTHER" id="PTHR44899:SF3">
    <property type="entry name" value="SERINE_THREONINE-PROTEIN KINASE NEK1"/>
    <property type="match status" value="1"/>
</dbReference>
<organism evidence="12 13">
    <name type="scientific">Tilletiopsis washingtonensis</name>
    <dbReference type="NCBI Taxonomy" id="58919"/>
    <lineage>
        <taxon>Eukaryota</taxon>
        <taxon>Fungi</taxon>
        <taxon>Dikarya</taxon>
        <taxon>Basidiomycota</taxon>
        <taxon>Ustilaginomycotina</taxon>
        <taxon>Exobasidiomycetes</taxon>
        <taxon>Entylomatales</taxon>
        <taxon>Entylomatales incertae sedis</taxon>
        <taxon>Tilletiopsis</taxon>
    </lineage>
</organism>
<accession>A0A316Z766</accession>
<dbReference type="InterPro" id="IPR017441">
    <property type="entry name" value="Protein_kinase_ATP_BS"/>
</dbReference>
<dbReference type="STRING" id="58919.A0A316Z766"/>
<feature type="compositionally biased region" description="Low complexity" evidence="10">
    <location>
        <begin position="522"/>
        <end position="563"/>
    </location>
</feature>
<name>A0A316Z766_9BASI</name>
<keyword evidence="5 12" id="KW-0418">Kinase</keyword>